<evidence type="ECO:0000259" key="1">
    <source>
        <dbReference type="PROSITE" id="PS51340"/>
    </source>
</evidence>
<evidence type="ECO:0000313" key="2">
    <source>
        <dbReference type="EMBL" id="SNZ20811.1"/>
    </source>
</evidence>
<dbReference type="AlphaFoldDB" id="A0A285PLR9"/>
<accession>A0A285PLR9</accession>
<organism evidence="2 3">
    <name type="scientific">Cohaesibacter gelatinilyticus</name>
    <dbReference type="NCBI Taxonomy" id="372072"/>
    <lineage>
        <taxon>Bacteria</taxon>
        <taxon>Pseudomonadati</taxon>
        <taxon>Pseudomonadota</taxon>
        <taxon>Alphaproteobacteria</taxon>
        <taxon>Hyphomicrobiales</taxon>
        <taxon>Cohaesibacteraceae</taxon>
    </lineage>
</organism>
<dbReference type="GO" id="GO:0030151">
    <property type="term" value="F:molybdenum ion binding"/>
    <property type="evidence" value="ECO:0007669"/>
    <property type="project" value="InterPro"/>
</dbReference>
<dbReference type="InterPro" id="IPR011037">
    <property type="entry name" value="Pyrv_Knase-like_insert_dom_sf"/>
</dbReference>
<evidence type="ECO:0000313" key="3">
    <source>
        <dbReference type="Proteomes" id="UP000219439"/>
    </source>
</evidence>
<dbReference type="RefSeq" id="WP_170956178.1">
    <property type="nucleotide sequence ID" value="NZ_OBEL01000005.1"/>
</dbReference>
<dbReference type="GO" id="GO:0003824">
    <property type="term" value="F:catalytic activity"/>
    <property type="evidence" value="ECO:0007669"/>
    <property type="project" value="InterPro"/>
</dbReference>
<dbReference type="GO" id="GO:0030170">
    <property type="term" value="F:pyridoxal phosphate binding"/>
    <property type="evidence" value="ECO:0007669"/>
    <property type="project" value="InterPro"/>
</dbReference>
<sequence>MPHQLTAIYRYPVKGFSAQELPKTAIKPNAPLAWDRAFAIENGPSGFEPTNPAHISKNAFLVLMKQPELARLRTEFDPASGIMTISENGEIKAKGNLLAHQNQIELEAFLANYCDKPLRGSPKILHSPGHAFTDSRTQDLTLINLASIRALEEKIGSQLDPLRFRANLYFDCEQAWLEHDWVGKSLKIGNVTFRVRKRTQRCAATNANLKTGERDQMIPKVLLQHFDHSDMGIHIVAEQAGSISVGDRIQPE</sequence>
<dbReference type="Gene3D" id="2.40.33.20">
    <property type="entry name" value="PK beta-barrel domain-like"/>
    <property type="match status" value="1"/>
</dbReference>
<dbReference type="SUPFAM" id="SSF50800">
    <property type="entry name" value="PK beta-barrel domain-like"/>
    <property type="match status" value="1"/>
</dbReference>
<keyword evidence="3" id="KW-1185">Reference proteome</keyword>
<protein>
    <recommendedName>
        <fullName evidence="1">MOSC domain-containing protein</fullName>
    </recommendedName>
</protein>
<dbReference type="EMBL" id="OBEL01000005">
    <property type="protein sequence ID" value="SNZ20811.1"/>
    <property type="molecule type" value="Genomic_DNA"/>
</dbReference>
<reference evidence="2 3" key="1">
    <citation type="submission" date="2017-09" db="EMBL/GenBank/DDBJ databases">
        <authorList>
            <person name="Ehlers B."/>
            <person name="Leendertz F.H."/>
        </authorList>
    </citation>
    <scope>NUCLEOTIDE SEQUENCE [LARGE SCALE GENOMIC DNA]</scope>
    <source>
        <strain evidence="2 3">DSM 18289</strain>
    </source>
</reference>
<dbReference type="Pfam" id="PF03476">
    <property type="entry name" value="MOSC_N"/>
    <property type="match status" value="1"/>
</dbReference>
<proteinExistence type="predicted"/>
<dbReference type="InterPro" id="IPR005303">
    <property type="entry name" value="MOCOS_middle"/>
</dbReference>
<dbReference type="InterPro" id="IPR005302">
    <property type="entry name" value="MoCF_Sase_C"/>
</dbReference>
<gene>
    <name evidence="2" type="ORF">SAMN06265368_3921</name>
</gene>
<dbReference type="Pfam" id="PF03473">
    <property type="entry name" value="MOSC"/>
    <property type="match status" value="1"/>
</dbReference>
<name>A0A285PLR9_9HYPH</name>
<dbReference type="Proteomes" id="UP000219439">
    <property type="component" value="Unassembled WGS sequence"/>
</dbReference>
<feature type="domain" description="MOSC" evidence="1">
    <location>
        <begin position="112"/>
        <end position="252"/>
    </location>
</feature>
<dbReference type="PROSITE" id="PS51340">
    <property type="entry name" value="MOSC"/>
    <property type="match status" value="1"/>
</dbReference>